<accession>A0A8B6BMI8</accession>
<proteinExistence type="predicted"/>
<dbReference type="CDD" id="cd00063">
    <property type="entry name" value="FN3"/>
    <property type="match status" value="4"/>
</dbReference>
<evidence type="ECO:0000256" key="2">
    <source>
        <dbReference type="SAM" id="SignalP"/>
    </source>
</evidence>
<keyword evidence="5" id="KW-1185">Reference proteome</keyword>
<dbReference type="SMART" id="SM00060">
    <property type="entry name" value="FN3"/>
    <property type="match status" value="4"/>
</dbReference>
<feature type="domain" description="Fibronectin type-III" evidence="3">
    <location>
        <begin position="218"/>
        <end position="308"/>
    </location>
</feature>
<evidence type="ECO:0000256" key="1">
    <source>
        <dbReference type="SAM" id="MobiDB-lite"/>
    </source>
</evidence>
<evidence type="ECO:0000313" key="4">
    <source>
        <dbReference type="EMBL" id="VDH93060.1"/>
    </source>
</evidence>
<dbReference type="InterPro" id="IPR036116">
    <property type="entry name" value="FN3_sf"/>
</dbReference>
<dbReference type="InterPro" id="IPR013783">
    <property type="entry name" value="Ig-like_fold"/>
</dbReference>
<dbReference type="PANTHER" id="PTHR46957:SF3">
    <property type="entry name" value="CYTOKINE RECEPTOR"/>
    <property type="match status" value="1"/>
</dbReference>
<dbReference type="Gene3D" id="2.60.40.10">
    <property type="entry name" value="Immunoglobulins"/>
    <property type="match status" value="3"/>
</dbReference>
<feature type="signal peptide" evidence="2">
    <location>
        <begin position="1"/>
        <end position="17"/>
    </location>
</feature>
<feature type="domain" description="Fibronectin type-III" evidence="3">
    <location>
        <begin position="390"/>
        <end position="483"/>
    </location>
</feature>
<dbReference type="InterPro" id="IPR050713">
    <property type="entry name" value="RTP_Phos/Ushers"/>
</dbReference>
<organism evidence="4 5">
    <name type="scientific">Mytilus galloprovincialis</name>
    <name type="common">Mediterranean mussel</name>
    <dbReference type="NCBI Taxonomy" id="29158"/>
    <lineage>
        <taxon>Eukaryota</taxon>
        <taxon>Metazoa</taxon>
        <taxon>Spiralia</taxon>
        <taxon>Lophotrochozoa</taxon>
        <taxon>Mollusca</taxon>
        <taxon>Bivalvia</taxon>
        <taxon>Autobranchia</taxon>
        <taxon>Pteriomorphia</taxon>
        <taxon>Mytilida</taxon>
        <taxon>Mytiloidea</taxon>
        <taxon>Mytilidae</taxon>
        <taxon>Mytilinae</taxon>
        <taxon>Mytilus</taxon>
    </lineage>
</organism>
<feature type="region of interest" description="Disordered" evidence="1">
    <location>
        <begin position="580"/>
        <end position="600"/>
    </location>
</feature>
<name>A0A8B6BMI8_MYTGA</name>
<comment type="caution">
    <text evidence="4">The sequence shown here is derived from an EMBL/GenBank/DDBJ whole genome shotgun (WGS) entry which is preliminary data.</text>
</comment>
<dbReference type="OrthoDB" id="6107079at2759"/>
<evidence type="ECO:0000313" key="5">
    <source>
        <dbReference type="Proteomes" id="UP000596742"/>
    </source>
</evidence>
<protein>
    <recommendedName>
        <fullName evidence="3">Fibronectin type-III domain-containing protein</fullName>
    </recommendedName>
</protein>
<dbReference type="InterPro" id="IPR003961">
    <property type="entry name" value="FN3_dom"/>
</dbReference>
<dbReference type="AlphaFoldDB" id="A0A8B6BMI8"/>
<dbReference type="SUPFAM" id="SSF49265">
    <property type="entry name" value="Fibronectin type III"/>
    <property type="match status" value="3"/>
</dbReference>
<gene>
    <name evidence="4" type="ORF">MGAL_10B005341</name>
</gene>
<dbReference type="PANTHER" id="PTHR46957">
    <property type="entry name" value="CYTOKINE RECEPTOR"/>
    <property type="match status" value="1"/>
</dbReference>
<dbReference type="Proteomes" id="UP000596742">
    <property type="component" value="Unassembled WGS sequence"/>
</dbReference>
<dbReference type="PROSITE" id="PS50853">
    <property type="entry name" value="FN3"/>
    <property type="match status" value="2"/>
</dbReference>
<dbReference type="EMBL" id="UYJE01000423">
    <property type="protein sequence ID" value="VDH93060.1"/>
    <property type="molecule type" value="Genomic_DNA"/>
</dbReference>
<dbReference type="GO" id="GO:0016020">
    <property type="term" value="C:membrane"/>
    <property type="evidence" value="ECO:0007669"/>
    <property type="project" value="UniProtKB-SubCell"/>
</dbReference>
<sequence length="600" mass="67701">MFSFGIVLLTLVSFTNAQWRQDMFTTAENQLRSIVQNGQTLLDFIYQERQKHGGGNMTGGSLMSHNVAYSSFINDVETRLADMEQATQELVRIMRTCPDAPLAHQATYTLTIVVLYLDEACSASVWEVAYCAHQVLNIVFAIKFYVQKSTKLLKVKDESIIYYILKRSRDMIKVSKAHIQSRKRVGIGLTSINRAISSCSKMCLSINSFDVHLFIPSRVRNVMVKSSTANTITLMWNPPPIMGDLMSYEIYYEENPVNKIHITVNPPKNMYVIKDLTEGTSYKIEVSAKSDNGEGERSIPIEGSTQRFNEAPPPPKPGDGIIRGYLINYTDVRYTDVAEHRVGADVFETVITNLTPAQVYYFRAFAFTHKSVGRGGPVIALETLADVPSPPRQLQIMTIREEPPKIALTWLPPLHTYGNLKNYTLVWGVQNGANRTEYISKTRLEWSSDFLDDDTTHVFRLSAVNKVGLGDAAVTTYMTPKKVPIIPPNVKVARLQLQSNGSTILNVTWSSPPVSVDGFRILFRKFQLVYSGRWELVEIFDPEARNVEIPLVEPDYPYIVVVRGIPKGQIMNMYNTHQNHNMNQNHNRNPGMHGMGPPPL</sequence>
<feature type="chain" id="PRO_5032429226" description="Fibronectin type-III domain-containing protein" evidence="2">
    <location>
        <begin position="18"/>
        <end position="600"/>
    </location>
</feature>
<feature type="compositionally biased region" description="Low complexity" evidence="1">
    <location>
        <begin position="580"/>
        <end position="589"/>
    </location>
</feature>
<reference evidence="4" key="1">
    <citation type="submission" date="2018-11" db="EMBL/GenBank/DDBJ databases">
        <authorList>
            <person name="Alioto T."/>
            <person name="Alioto T."/>
        </authorList>
    </citation>
    <scope>NUCLEOTIDE SEQUENCE</scope>
</reference>
<dbReference type="Pfam" id="PF00041">
    <property type="entry name" value="fn3"/>
    <property type="match status" value="1"/>
</dbReference>
<keyword evidence="2" id="KW-0732">Signal</keyword>
<evidence type="ECO:0000259" key="3">
    <source>
        <dbReference type="PROSITE" id="PS50853"/>
    </source>
</evidence>